<proteinExistence type="predicted"/>
<reference evidence="2 3" key="1">
    <citation type="journal article" date="2019" name="Nat. Med.">
        <title>A library of human gut bacterial isolates paired with longitudinal multiomics data enables mechanistic microbiome research.</title>
        <authorList>
            <person name="Poyet M."/>
            <person name="Groussin M."/>
            <person name="Gibbons S.M."/>
            <person name="Avila-Pacheco J."/>
            <person name="Jiang X."/>
            <person name="Kearney S.M."/>
            <person name="Perrotta A.R."/>
            <person name="Berdy B."/>
            <person name="Zhao S."/>
            <person name="Lieberman T.D."/>
            <person name="Swanson P.K."/>
            <person name="Smith M."/>
            <person name="Roesemann S."/>
            <person name="Alexander J.E."/>
            <person name="Rich S.A."/>
            <person name="Livny J."/>
            <person name="Vlamakis H."/>
            <person name="Clish C."/>
            <person name="Bullock K."/>
            <person name="Deik A."/>
            <person name="Scott J."/>
            <person name="Pierce K.A."/>
            <person name="Xavier R.J."/>
            <person name="Alm E.J."/>
        </authorList>
    </citation>
    <scope>NUCLEOTIDE SEQUENCE [LARGE SCALE GENOMIC DNA]</scope>
    <source>
        <strain evidence="2 3">BIOML-A1</strain>
    </source>
</reference>
<dbReference type="GO" id="GO:0016740">
    <property type="term" value="F:transferase activity"/>
    <property type="evidence" value="ECO:0007669"/>
    <property type="project" value="UniProtKB-KW"/>
</dbReference>
<keyword evidence="2" id="KW-0808">Transferase</keyword>
<evidence type="ECO:0000259" key="1">
    <source>
        <dbReference type="Pfam" id="PF01206"/>
    </source>
</evidence>
<sequence>MITVDTCGMTNYSPLIPAIKAMCNANPGDKMEIVTDQVAAFQDLKEYLSEQGIGFREIYDGERMTLQFIIGKTKCERYKKRNAIIRV</sequence>
<comment type="caution">
    <text evidence="2">The sequence shown here is derived from an EMBL/GenBank/DDBJ whole genome shotgun (WGS) entry which is preliminary data.</text>
</comment>
<evidence type="ECO:0000313" key="2">
    <source>
        <dbReference type="EMBL" id="KAA5210456.1"/>
    </source>
</evidence>
<organism evidence="2 3">
    <name type="scientific">Bacteroides fragilis</name>
    <dbReference type="NCBI Taxonomy" id="817"/>
    <lineage>
        <taxon>Bacteria</taxon>
        <taxon>Pseudomonadati</taxon>
        <taxon>Bacteroidota</taxon>
        <taxon>Bacteroidia</taxon>
        <taxon>Bacteroidales</taxon>
        <taxon>Bacteroidaceae</taxon>
        <taxon>Bacteroides</taxon>
    </lineage>
</organism>
<dbReference type="SUPFAM" id="SSF64307">
    <property type="entry name" value="SirA-like"/>
    <property type="match status" value="1"/>
</dbReference>
<protein>
    <submittedName>
        <fullName evidence="2">Sulfurtransferase TusA family protein</fullName>
    </submittedName>
</protein>
<dbReference type="Gene3D" id="3.30.110.40">
    <property type="entry name" value="TusA-like domain"/>
    <property type="match status" value="1"/>
</dbReference>
<accession>A0A5M5X6G5</accession>
<gene>
    <name evidence="2" type="ORF">F2Z25_01340</name>
</gene>
<evidence type="ECO:0000313" key="3">
    <source>
        <dbReference type="Proteomes" id="UP000429838"/>
    </source>
</evidence>
<feature type="domain" description="UPF0033" evidence="1">
    <location>
        <begin position="2"/>
        <end position="71"/>
    </location>
</feature>
<dbReference type="Pfam" id="PF01206">
    <property type="entry name" value="TusA"/>
    <property type="match status" value="1"/>
</dbReference>
<dbReference type="InterPro" id="IPR001455">
    <property type="entry name" value="TusA-like"/>
</dbReference>
<name>A0A5M5X6G5_BACFG</name>
<dbReference type="AlphaFoldDB" id="A0A5M5X6G5"/>
<dbReference type="InterPro" id="IPR036868">
    <property type="entry name" value="TusA-like_sf"/>
</dbReference>
<dbReference type="Proteomes" id="UP000429838">
    <property type="component" value="Unassembled WGS sequence"/>
</dbReference>
<dbReference type="EMBL" id="VWAQ01000001">
    <property type="protein sequence ID" value="KAA5210456.1"/>
    <property type="molecule type" value="Genomic_DNA"/>
</dbReference>